<dbReference type="Proteomes" id="UP000475862">
    <property type="component" value="Unassembled WGS sequence"/>
</dbReference>
<dbReference type="GO" id="GO:0004623">
    <property type="term" value="F:phospholipase A2 activity"/>
    <property type="evidence" value="ECO:0007669"/>
    <property type="project" value="InterPro"/>
</dbReference>
<feature type="domain" description="DUF8207" evidence="3">
    <location>
        <begin position="225"/>
        <end position="326"/>
    </location>
</feature>
<dbReference type="GO" id="GO:0006644">
    <property type="term" value="P:phospholipid metabolic process"/>
    <property type="evidence" value="ECO:0007669"/>
    <property type="project" value="InterPro"/>
</dbReference>
<dbReference type="InterPro" id="IPR013607">
    <property type="entry name" value="Phospholipase_A2-like"/>
</dbReference>
<accession>A0A6G0SXX5</accession>
<dbReference type="Pfam" id="PF26634">
    <property type="entry name" value="DUF8207"/>
    <property type="match status" value="1"/>
</dbReference>
<feature type="region of interest" description="Disordered" evidence="1">
    <location>
        <begin position="185"/>
        <end position="207"/>
    </location>
</feature>
<evidence type="ECO:0000259" key="3">
    <source>
        <dbReference type="Pfam" id="PF26634"/>
    </source>
</evidence>
<organism evidence="4 5">
    <name type="scientific">Aphis glycines</name>
    <name type="common">Soybean aphid</name>
    <dbReference type="NCBI Taxonomy" id="307491"/>
    <lineage>
        <taxon>Eukaryota</taxon>
        <taxon>Metazoa</taxon>
        <taxon>Ecdysozoa</taxon>
        <taxon>Arthropoda</taxon>
        <taxon>Hexapoda</taxon>
        <taxon>Insecta</taxon>
        <taxon>Pterygota</taxon>
        <taxon>Neoptera</taxon>
        <taxon>Paraneoptera</taxon>
        <taxon>Hemiptera</taxon>
        <taxon>Sternorrhyncha</taxon>
        <taxon>Aphidomorpha</taxon>
        <taxon>Aphidoidea</taxon>
        <taxon>Aphididae</taxon>
        <taxon>Aphidini</taxon>
        <taxon>Aphis</taxon>
        <taxon>Aphis</taxon>
    </lineage>
</organism>
<gene>
    <name evidence="4" type="ORF">AGLY_016576</name>
</gene>
<sequence>MDIKQIQKDLEKKIKKNKFIEEPPETAETQKQFKKGTNLENETEKMKQLIHLQQNLQKIFKKSDLEHSEKKLNVIDEDEDEDEGDNNNASPIQGNIEYTPKKIQKIVNLKNNLQNNYRKTVLNDKYTAEEKVKHYEPILKALSNVESSVNDVKEVAIKTDNDIQKMIIPPYKPKNPELHRLMSTEETFETPKKSRQKSITNSPMPTDTIKLGPNATKYLPTIEPNNSFGIYYNKDFEDHMIGKCMITFENDDIILNGKKYKGTVGLWRLLAHSDVTRPEYYTEDDFKIYKEILIETDSIYQNNDKSTRRAKSSGGAKYVSMISNIWKEINEKKKPITKPTTKPIGEDRLQLIAAEERAGNNNYHNEKLGILHLCKTTMEKIIDTPKGIEYLLLYVTNLPKEVVKISKDSIIKNIYFISNDERKGNNIYHDEKLNILNICIREMENLIDIPNNGTYYLYSCVSCLPKKIIKGSGFINDFLNCSFLPELHWPGYNYLGPGTKLEKNKKPINKLDEAARDHDYFYKDHKNTKTRHEADKILEQKAMERFNAPDTNMNEKIPALLTAYAMKSKRHLGMNLVFE</sequence>
<evidence type="ECO:0000259" key="2">
    <source>
        <dbReference type="Pfam" id="PF08398"/>
    </source>
</evidence>
<protein>
    <submittedName>
        <fullName evidence="4">Uncharacterized protein</fullName>
    </submittedName>
</protein>
<reference evidence="4 5" key="1">
    <citation type="submission" date="2019-08" db="EMBL/GenBank/DDBJ databases">
        <title>The genome of the soybean aphid Biotype 1, its phylome, world population structure and adaptation to the North American continent.</title>
        <authorList>
            <person name="Giordano R."/>
            <person name="Donthu R.K."/>
            <person name="Hernandez A.G."/>
            <person name="Wright C.L."/>
            <person name="Zimin A.V."/>
        </authorList>
    </citation>
    <scope>NUCLEOTIDE SEQUENCE [LARGE SCALE GENOMIC DNA]</scope>
    <source>
        <tissue evidence="4">Whole aphids</tissue>
    </source>
</reference>
<dbReference type="PANTHER" id="PTHR35374">
    <property type="entry name" value="CYCLIN-DEPENDENT KINASE 11A-LIKE"/>
    <property type="match status" value="1"/>
</dbReference>
<evidence type="ECO:0000313" key="5">
    <source>
        <dbReference type="Proteomes" id="UP000475862"/>
    </source>
</evidence>
<dbReference type="InterPro" id="IPR036444">
    <property type="entry name" value="PLipase_A2_dom_sf"/>
</dbReference>
<dbReference type="PANTHER" id="PTHR35374:SF1">
    <property type="entry name" value="PROTEIN KINASE DOMAIN-CONTAINING PROTEIN"/>
    <property type="match status" value="1"/>
</dbReference>
<dbReference type="AlphaFoldDB" id="A0A6G0SXX5"/>
<dbReference type="EMBL" id="VYZN01000468">
    <property type="protein sequence ID" value="KAE9522945.1"/>
    <property type="molecule type" value="Genomic_DNA"/>
</dbReference>
<comment type="caution">
    <text evidence="4">The sequence shown here is derived from an EMBL/GenBank/DDBJ whole genome shotgun (WGS) entry which is preliminary data.</text>
</comment>
<evidence type="ECO:0000313" key="4">
    <source>
        <dbReference type="EMBL" id="KAE9522945.1"/>
    </source>
</evidence>
<dbReference type="GO" id="GO:0005198">
    <property type="term" value="F:structural molecule activity"/>
    <property type="evidence" value="ECO:0007669"/>
    <property type="project" value="InterPro"/>
</dbReference>
<feature type="region of interest" description="Disordered" evidence="1">
    <location>
        <begin position="13"/>
        <end position="45"/>
    </location>
</feature>
<evidence type="ECO:0000256" key="1">
    <source>
        <dbReference type="SAM" id="MobiDB-lite"/>
    </source>
</evidence>
<dbReference type="Gene3D" id="1.20.90.10">
    <property type="entry name" value="Phospholipase A2 domain"/>
    <property type="match status" value="1"/>
</dbReference>
<keyword evidence="5" id="KW-1185">Reference proteome</keyword>
<dbReference type="InterPro" id="IPR058520">
    <property type="entry name" value="DUF8207"/>
</dbReference>
<proteinExistence type="predicted"/>
<feature type="domain" description="Phospholipase A2-like" evidence="2">
    <location>
        <begin position="486"/>
        <end position="541"/>
    </location>
</feature>
<feature type="region of interest" description="Disordered" evidence="1">
    <location>
        <begin position="74"/>
        <end position="95"/>
    </location>
</feature>
<dbReference type="Pfam" id="PF08398">
    <property type="entry name" value="Phospholip_A2_4"/>
    <property type="match status" value="1"/>
</dbReference>
<dbReference type="OrthoDB" id="6630263at2759"/>
<name>A0A6G0SXX5_APHGL</name>
<feature type="compositionally biased region" description="Acidic residues" evidence="1">
    <location>
        <begin position="75"/>
        <end position="85"/>
    </location>
</feature>
<dbReference type="GO" id="GO:0050482">
    <property type="term" value="P:arachidonate secretion"/>
    <property type="evidence" value="ECO:0007669"/>
    <property type="project" value="InterPro"/>
</dbReference>